<dbReference type="InterPro" id="IPR012340">
    <property type="entry name" value="NA-bd_OB-fold"/>
</dbReference>
<feature type="compositionally biased region" description="Polar residues" evidence="1">
    <location>
        <begin position="86"/>
        <end position="100"/>
    </location>
</feature>
<dbReference type="GO" id="GO:0003676">
    <property type="term" value="F:nucleic acid binding"/>
    <property type="evidence" value="ECO:0007669"/>
    <property type="project" value="InterPro"/>
</dbReference>
<keyword evidence="2" id="KW-0472">Membrane</keyword>
<dbReference type="Pfam" id="PF00313">
    <property type="entry name" value="CSD"/>
    <property type="match status" value="1"/>
</dbReference>
<evidence type="ECO:0000256" key="2">
    <source>
        <dbReference type="SAM" id="Phobius"/>
    </source>
</evidence>
<evidence type="ECO:0000313" key="4">
    <source>
        <dbReference type="EMBL" id="RGE40746.1"/>
    </source>
</evidence>
<dbReference type="SUPFAM" id="SSF50249">
    <property type="entry name" value="Nucleic acid-binding proteins"/>
    <property type="match status" value="1"/>
</dbReference>
<keyword evidence="5" id="KW-1185">Reference proteome</keyword>
<dbReference type="AlphaFoldDB" id="A0A373F9A9"/>
<dbReference type="InterPro" id="IPR010718">
    <property type="entry name" value="DUF1294"/>
</dbReference>
<feature type="transmembrane region" description="Helical" evidence="2">
    <location>
        <begin position="132"/>
        <end position="148"/>
    </location>
</feature>
<dbReference type="Gene3D" id="2.40.50.140">
    <property type="entry name" value="Nucleic acid-binding proteins"/>
    <property type="match status" value="1"/>
</dbReference>
<evidence type="ECO:0000259" key="3">
    <source>
        <dbReference type="PROSITE" id="PS51857"/>
    </source>
</evidence>
<dbReference type="CDD" id="cd04458">
    <property type="entry name" value="CSP_CDS"/>
    <property type="match status" value="1"/>
</dbReference>
<dbReference type="PROSITE" id="PS51857">
    <property type="entry name" value="CSD_2"/>
    <property type="match status" value="1"/>
</dbReference>
<feature type="transmembrane region" description="Helical" evidence="2">
    <location>
        <begin position="108"/>
        <end position="126"/>
    </location>
</feature>
<keyword evidence="2" id="KW-0812">Transmembrane</keyword>
<dbReference type="GO" id="GO:0005829">
    <property type="term" value="C:cytosol"/>
    <property type="evidence" value="ECO:0007669"/>
    <property type="project" value="UniProtKB-ARBA"/>
</dbReference>
<dbReference type="InterPro" id="IPR002059">
    <property type="entry name" value="CSP_DNA-bd"/>
</dbReference>
<dbReference type="SMART" id="SM00357">
    <property type="entry name" value="CSP"/>
    <property type="match status" value="1"/>
</dbReference>
<proteinExistence type="predicted"/>
<name>A0A373F9A9_COMTE</name>
<dbReference type="Pfam" id="PF06961">
    <property type="entry name" value="DUF1294"/>
    <property type="match status" value="1"/>
</dbReference>
<reference evidence="4 5" key="1">
    <citation type="submission" date="2018-08" db="EMBL/GenBank/DDBJ databases">
        <title>Comamonas testosteroni strain SWCO2.</title>
        <authorList>
            <person name="Jiang N."/>
            <person name="Zhang X.Z."/>
        </authorList>
    </citation>
    <scope>NUCLEOTIDE SEQUENCE [LARGE SCALE GENOMIC DNA]</scope>
    <source>
        <strain evidence="4 5">SWCO2</strain>
    </source>
</reference>
<evidence type="ECO:0000256" key="1">
    <source>
        <dbReference type="SAM" id="MobiDB-lite"/>
    </source>
</evidence>
<protein>
    <submittedName>
        <fullName evidence="4">DUF1294 domain-containing protein</fullName>
    </submittedName>
</protein>
<feature type="transmembrane region" description="Helical" evidence="2">
    <location>
        <begin position="199"/>
        <end position="217"/>
    </location>
</feature>
<comment type="caution">
    <text evidence="4">The sequence shown here is derived from an EMBL/GenBank/DDBJ whole genome shotgun (WGS) entry which is preliminary data.</text>
</comment>
<feature type="compositionally biased region" description="Low complexity" evidence="1">
    <location>
        <begin position="72"/>
        <end position="85"/>
    </location>
</feature>
<feature type="domain" description="CSD" evidence="3">
    <location>
        <begin position="2"/>
        <end position="69"/>
    </location>
</feature>
<dbReference type="OrthoDB" id="72963at2"/>
<dbReference type="EMBL" id="QURR01000033">
    <property type="protein sequence ID" value="RGE40746.1"/>
    <property type="molecule type" value="Genomic_DNA"/>
</dbReference>
<dbReference type="InterPro" id="IPR011129">
    <property type="entry name" value="CSD"/>
</dbReference>
<keyword evidence="2" id="KW-1133">Transmembrane helix</keyword>
<feature type="region of interest" description="Disordered" evidence="1">
    <location>
        <begin position="68"/>
        <end position="103"/>
    </location>
</feature>
<gene>
    <name evidence="4" type="ORF">DZC30_19710</name>
</gene>
<dbReference type="Proteomes" id="UP000261948">
    <property type="component" value="Unassembled WGS sequence"/>
</dbReference>
<sequence>MRYEGSLIRWNDERGFGWIRTQGADEKIFVHISAFVPRPPADQRPQIGQRLEFSIGMDKGKKRAEQVSWRGAAAQAAQNKPRAAQSQTPQRNGQSTTSSGGWHASSRLSYSVVLVWLLLMLAYTLIWGSPKWMWPGYALMSVLTFALYNQDKWAAKHGHWRIAEKTLQTMALLGGWPGAVLGQQWLRHKSSKTEFQLQFWFWVLLHMAVMLWVLSPWGRVHWV</sequence>
<accession>A0A373F9A9</accession>
<organism evidence="4 5">
    <name type="scientific">Comamonas testosteroni</name>
    <name type="common">Pseudomonas testosteroni</name>
    <dbReference type="NCBI Taxonomy" id="285"/>
    <lineage>
        <taxon>Bacteria</taxon>
        <taxon>Pseudomonadati</taxon>
        <taxon>Pseudomonadota</taxon>
        <taxon>Betaproteobacteria</taxon>
        <taxon>Burkholderiales</taxon>
        <taxon>Comamonadaceae</taxon>
        <taxon>Comamonas</taxon>
    </lineage>
</organism>
<evidence type="ECO:0000313" key="5">
    <source>
        <dbReference type="Proteomes" id="UP000261948"/>
    </source>
</evidence>